<dbReference type="Gene3D" id="1.10.530.10">
    <property type="match status" value="1"/>
</dbReference>
<comment type="caution">
    <text evidence="3">The sequence shown here is derived from an EMBL/GenBank/DDBJ whole genome shotgun (WGS) entry which is preliminary data.</text>
</comment>
<dbReference type="InterPro" id="IPR008258">
    <property type="entry name" value="Transglycosylase_SLT_dom_1"/>
</dbReference>
<feature type="domain" description="Transglycosylase SLT" evidence="2">
    <location>
        <begin position="748"/>
        <end position="845"/>
    </location>
</feature>
<proteinExistence type="predicted"/>
<dbReference type="Proteomes" id="UP001605989">
    <property type="component" value="Unassembled WGS sequence"/>
</dbReference>
<dbReference type="InterPro" id="IPR023346">
    <property type="entry name" value="Lysozyme-like_dom_sf"/>
</dbReference>
<accession>A0ABW7DKH8</accession>
<feature type="coiled-coil region" evidence="1">
    <location>
        <begin position="1113"/>
        <end position="1177"/>
    </location>
</feature>
<dbReference type="EMBL" id="JBIEKR010000001">
    <property type="protein sequence ID" value="MFG6271654.1"/>
    <property type="molecule type" value="Genomic_DNA"/>
</dbReference>
<organism evidence="3 4">
    <name type="scientific">Megasphaera hexanoica</name>
    <dbReference type="NCBI Taxonomy" id="1675036"/>
    <lineage>
        <taxon>Bacteria</taxon>
        <taxon>Bacillati</taxon>
        <taxon>Bacillota</taxon>
        <taxon>Negativicutes</taxon>
        <taxon>Veillonellales</taxon>
        <taxon>Veillonellaceae</taxon>
        <taxon>Megasphaera</taxon>
    </lineage>
</organism>
<dbReference type="Pfam" id="PF01464">
    <property type="entry name" value="SLT"/>
    <property type="match status" value="1"/>
</dbReference>
<sequence>MSTIADLLIKIGADSSGLSSELNKSKDTINNTFSVSPVKEFSGSIDDVTGKVIGLTSSFTKLAGLAAGGFGLNAVVQSAVNAGEAVYQLGQRYSMSAAQAGQLNAIMKLTGGDVDTAAAAMMRFDKTLSSSGSAGDKARNIMQQLGISMTDSSGRLKPLNEQLGELAKGYEKAKAAGQGQEFLMNTLGVRGRALTKTLDNYTEAAERASKIKGVGLNPAEMHKAYMDMQEVNMQFDQLGIVTGAALAPLVSELLPSVEKDLAGVAGWIRNNKELVSGTIVEITKLAVAYEAMKVARKAINTGKEIYDKVQGTLKPSADTGEEERLSREQERIIKKSQADAEKMYAARRREAIRTAKQENLSAQEMQAFLTEKFTQIGQEAAITSERIRTEMTAAFQQANIAAQEAAIGVQEANARMLASNANVSESEMQTGTAAQESAAVKQEANAIKMASNEEVIASNAGVSESEAQTGVSAQEGAALKEEASAAKIASNESVMASNAELGATEVAAGEKSVAASTMAASGLAQVEGKAKDTAKAHVVAGTEAVKTGAKTVGAAAQGFGAIGKVTSALSMMAGGWMGVAAAALYAAYCAFKYFNAKYEAAKSNTWTGDDGYTYVNHDGKIYRQIPGNDTPDVDPMGLGSIGSGGATEEEVDLDSEAGQAAYQHFRNTKGSETYNYEQAQKAAKEAQEQADAVNKNFPAAFDLSGFGDDDGSGKKKSGASAKAEKAASTITRYSFEDDPELAQWANQIEYAANYHGIDPRLLAAVIKRESHGRTGPGNDWSSDYAHYGLAQISQDIADTYNGGQGYGEGSDPNQNILAAAAYLADLYNTYGDVSQTISAYNAGHPTGSNQAYVNDVMGYMSAMTATQVSGSSAANTQPVAYDIPVGEYVAYRAMSDYYDGEQWRGELGNDVDGWCDDFTHDLYERVFSSLGRQNPFAGGGVVNDEDFKALGAYHEGNLDAVRGALQPGDLVDTPGHVGVYIGNGMVRSRQSSAGVHDLSLDEFNSTFGGIQGYGSIAEASGNMQVTSTLVGKTASNKAAAEAARKLAKAKQDYADIVTGLQAALNTESGTEYESALAKVQKAVADQMKKIRAVDNVGGVDTSYAKELLKQYRTAELDKVNQKLIQNQQKLKDETAKINAEVKGDYAALYDAELKAAVERLEKEKQEWFKAVAQHKNDIEAMKAVEEWYTAEVSKLTQKREQERAQEFDKAVQSAISNRDMSAFNQLFTSQKSKQGLAGIDWEGKGKAMTEFYSLWKDANISTMDIAAEAAGSLESGLSNVFSDLGSNIENVGKLADNMGKVILTTIASIVAKWSAAKITMGLLGGFMGMGASSAGWNYSSGYGSWYSGAGLPEIPKFANGGRVTAPTLAMIGEGQDEEGVFPLNSDTYSRIASGIVAARGGGGNAPVVNIINNSSSQVSVKDSHYDNNLRRWVLNAVVEDVNNNVDGSATNLKAALGVK</sequence>
<reference evidence="3 4" key="1">
    <citation type="submission" date="2024-10" db="EMBL/GenBank/DDBJ databases">
        <authorList>
            <person name="Sang B.-I."/>
            <person name="Prabhaharan D."/>
        </authorList>
    </citation>
    <scope>NUCLEOTIDE SEQUENCE [LARGE SCALE GENOMIC DNA]</scope>
    <source>
        <strain evidence="3 4">MH</strain>
    </source>
</reference>
<dbReference type="RefSeq" id="WP_113855928.1">
    <property type="nucleotide sequence ID" value="NZ_CP011940.1"/>
</dbReference>
<evidence type="ECO:0000313" key="3">
    <source>
        <dbReference type="EMBL" id="MFG6271654.1"/>
    </source>
</evidence>
<dbReference type="SUPFAM" id="SSF53955">
    <property type="entry name" value="Lysozyme-like"/>
    <property type="match status" value="1"/>
</dbReference>
<evidence type="ECO:0000256" key="1">
    <source>
        <dbReference type="SAM" id="Coils"/>
    </source>
</evidence>
<evidence type="ECO:0000313" key="4">
    <source>
        <dbReference type="Proteomes" id="UP001605989"/>
    </source>
</evidence>
<evidence type="ECO:0000259" key="2">
    <source>
        <dbReference type="Pfam" id="PF01464"/>
    </source>
</evidence>
<keyword evidence="1" id="KW-0175">Coiled coil</keyword>
<name>A0ABW7DKH8_9FIRM</name>
<protein>
    <submittedName>
        <fullName evidence="3">Transglycosylase SLT domain-containing protein</fullName>
    </submittedName>
</protein>
<dbReference type="PANTHER" id="PTHR34491">
    <property type="entry name" value="A-TYPE INCLUSION PROTEIN, PUTATIVE-RELATED"/>
    <property type="match status" value="1"/>
</dbReference>
<keyword evidence="4" id="KW-1185">Reference proteome</keyword>
<dbReference type="PANTHER" id="PTHR34491:SF156">
    <property type="entry name" value="KINESIN MOTOR DOMAIN-CONTAINING PROTEIN"/>
    <property type="match status" value="1"/>
</dbReference>
<gene>
    <name evidence="3" type="ORF">ACGTZG_00440</name>
</gene>